<dbReference type="PANTHER" id="PTHR43344">
    <property type="entry name" value="PHOSPHOSERINE PHOSPHATASE"/>
    <property type="match status" value="1"/>
</dbReference>
<evidence type="ECO:0000313" key="5">
    <source>
        <dbReference type="Proteomes" id="UP001379533"/>
    </source>
</evidence>
<dbReference type="SUPFAM" id="SSF56784">
    <property type="entry name" value="HAD-like"/>
    <property type="match status" value="1"/>
</dbReference>
<dbReference type="Proteomes" id="UP001379533">
    <property type="component" value="Chromosome"/>
</dbReference>
<keyword evidence="1" id="KW-0479">Metal-binding</keyword>
<dbReference type="RefSeq" id="WP_394844089.1">
    <property type="nucleotide sequence ID" value="NZ_CP089982.1"/>
</dbReference>
<dbReference type="NCBIfam" id="TIGR01488">
    <property type="entry name" value="HAD-SF-IB"/>
    <property type="match status" value="1"/>
</dbReference>
<dbReference type="GO" id="GO:0016787">
    <property type="term" value="F:hydrolase activity"/>
    <property type="evidence" value="ECO:0007669"/>
    <property type="project" value="UniProtKB-KW"/>
</dbReference>
<accession>A0ABZ2K9H7</accession>
<protein>
    <submittedName>
        <fullName evidence="4">HAD-IB family hydrolase</fullName>
    </submittedName>
</protein>
<keyword evidence="3" id="KW-0460">Magnesium</keyword>
<dbReference type="InterPro" id="IPR050582">
    <property type="entry name" value="HAD-like_SerB"/>
</dbReference>
<organism evidence="4 5">
    <name type="scientific">Pendulispora brunnea</name>
    <dbReference type="NCBI Taxonomy" id="2905690"/>
    <lineage>
        <taxon>Bacteria</taxon>
        <taxon>Pseudomonadati</taxon>
        <taxon>Myxococcota</taxon>
        <taxon>Myxococcia</taxon>
        <taxon>Myxococcales</taxon>
        <taxon>Sorangiineae</taxon>
        <taxon>Pendulisporaceae</taxon>
        <taxon>Pendulispora</taxon>
    </lineage>
</organism>
<dbReference type="InterPro" id="IPR023214">
    <property type="entry name" value="HAD_sf"/>
</dbReference>
<dbReference type="NCBIfam" id="TIGR01490">
    <property type="entry name" value="HAD-SF-IB-hyp1"/>
    <property type="match status" value="1"/>
</dbReference>
<gene>
    <name evidence="4" type="ORF">LZC95_44435</name>
</gene>
<dbReference type="Pfam" id="PF12710">
    <property type="entry name" value="HAD"/>
    <property type="match status" value="1"/>
</dbReference>
<evidence type="ECO:0000256" key="3">
    <source>
        <dbReference type="ARBA" id="ARBA00022842"/>
    </source>
</evidence>
<sequence length="235" mass="26421">MTASYFDVDGTLVRTNLVHPTVFYLLNQKTPVHSLGRLARAAIQSPRMVLAEMRDRRAFNELLFSVYEDMSQDRLLVLADEAFDKVLKPALYPEARDLVRKCRDQGHDVVLVSGALDFLMKLLADYLGATHVIANRLEIKDGYATGRLLRPVVAGPEKARLVREHARAGGHDLDHCFAYSDSYSDVPMLSVVGHPAAVNPDGRLERLAHTYGWPVISLEAKHARRTSRLVPWRHS</sequence>
<evidence type="ECO:0000313" key="4">
    <source>
        <dbReference type="EMBL" id="WXA93489.1"/>
    </source>
</evidence>
<evidence type="ECO:0000256" key="2">
    <source>
        <dbReference type="ARBA" id="ARBA00022801"/>
    </source>
</evidence>
<dbReference type="InterPro" id="IPR036412">
    <property type="entry name" value="HAD-like_sf"/>
</dbReference>
<dbReference type="PANTHER" id="PTHR43344:SF13">
    <property type="entry name" value="PHOSPHATASE RV3661-RELATED"/>
    <property type="match status" value="1"/>
</dbReference>
<evidence type="ECO:0000256" key="1">
    <source>
        <dbReference type="ARBA" id="ARBA00022723"/>
    </source>
</evidence>
<dbReference type="Gene3D" id="3.40.50.1000">
    <property type="entry name" value="HAD superfamily/HAD-like"/>
    <property type="match status" value="1"/>
</dbReference>
<dbReference type="CDD" id="cd02612">
    <property type="entry name" value="HAD_PGPPase"/>
    <property type="match status" value="1"/>
</dbReference>
<keyword evidence="2 4" id="KW-0378">Hydrolase</keyword>
<keyword evidence="5" id="KW-1185">Reference proteome</keyword>
<reference evidence="4 5" key="1">
    <citation type="submission" date="2021-12" db="EMBL/GenBank/DDBJ databases">
        <title>Discovery of the Pendulisporaceae a myxobacterial family with distinct sporulation behavior and unique specialized metabolism.</title>
        <authorList>
            <person name="Garcia R."/>
            <person name="Popoff A."/>
            <person name="Bader C.D."/>
            <person name="Loehr J."/>
            <person name="Walesch S."/>
            <person name="Walt C."/>
            <person name="Boldt J."/>
            <person name="Bunk B."/>
            <person name="Haeckl F.J.F.P.J."/>
            <person name="Gunesch A.P."/>
            <person name="Birkelbach J."/>
            <person name="Nuebel U."/>
            <person name="Pietschmann T."/>
            <person name="Bach T."/>
            <person name="Mueller R."/>
        </authorList>
    </citation>
    <scope>NUCLEOTIDE SEQUENCE [LARGE SCALE GENOMIC DNA]</scope>
    <source>
        <strain evidence="4 5">MSr12523</strain>
    </source>
</reference>
<proteinExistence type="predicted"/>
<dbReference type="EMBL" id="CP089982">
    <property type="protein sequence ID" value="WXA93489.1"/>
    <property type="molecule type" value="Genomic_DNA"/>
</dbReference>
<dbReference type="Gene3D" id="1.20.1440.100">
    <property type="entry name" value="SG protein - dephosphorylation function"/>
    <property type="match status" value="1"/>
</dbReference>
<name>A0ABZ2K9H7_9BACT</name>
<dbReference type="InterPro" id="IPR006385">
    <property type="entry name" value="HAD_hydro_SerB1"/>
</dbReference>